<feature type="non-terminal residue" evidence="1">
    <location>
        <position position="153"/>
    </location>
</feature>
<dbReference type="EMBL" id="BTSX01000005">
    <property type="protein sequence ID" value="GMS99734.1"/>
    <property type="molecule type" value="Genomic_DNA"/>
</dbReference>
<evidence type="ECO:0000313" key="2">
    <source>
        <dbReference type="Proteomes" id="UP001432027"/>
    </source>
</evidence>
<name>A0AAV5TZ14_9BILA</name>
<organism evidence="1 2">
    <name type="scientific">Pristionchus entomophagus</name>
    <dbReference type="NCBI Taxonomy" id="358040"/>
    <lineage>
        <taxon>Eukaryota</taxon>
        <taxon>Metazoa</taxon>
        <taxon>Ecdysozoa</taxon>
        <taxon>Nematoda</taxon>
        <taxon>Chromadorea</taxon>
        <taxon>Rhabditida</taxon>
        <taxon>Rhabditina</taxon>
        <taxon>Diplogasteromorpha</taxon>
        <taxon>Diplogasteroidea</taxon>
        <taxon>Neodiplogasteridae</taxon>
        <taxon>Pristionchus</taxon>
    </lineage>
</organism>
<evidence type="ECO:0000313" key="1">
    <source>
        <dbReference type="EMBL" id="GMS99734.1"/>
    </source>
</evidence>
<sequence length="153" mass="17868">MLTSMTCNRFRHLIMAVESTPDKFPFELFILGRKRNRLSHHSEGTHWNDEKDDDVHHCDYHLPCHRDVWAEFGMDREIVQYLDVPEDVAAAENDPAVLIIERETTDSESNEVGQESEYCKDIPISTEEYVELVFQRRLVANEKLPHVLRSIDG</sequence>
<comment type="caution">
    <text evidence="1">The sequence shown here is derived from an EMBL/GenBank/DDBJ whole genome shotgun (WGS) entry which is preliminary data.</text>
</comment>
<accession>A0AAV5TZ14</accession>
<reference evidence="1" key="1">
    <citation type="submission" date="2023-10" db="EMBL/GenBank/DDBJ databases">
        <title>Genome assembly of Pristionchus species.</title>
        <authorList>
            <person name="Yoshida K."/>
            <person name="Sommer R.J."/>
        </authorList>
    </citation>
    <scope>NUCLEOTIDE SEQUENCE</scope>
    <source>
        <strain evidence="1">RS0144</strain>
    </source>
</reference>
<dbReference type="AlphaFoldDB" id="A0AAV5TZ14"/>
<dbReference type="Proteomes" id="UP001432027">
    <property type="component" value="Unassembled WGS sequence"/>
</dbReference>
<protein>
    <submittedName>
        <fullName evidence="1">Uncharacterized protein</fullName>
    </submittedName>
</protein>
<proteinExistence type="predicted"/>
<gene>
    <name evidence="1" type="ORF">PENTCL1PPCAC_21909</name>
</gene>
<keyword evidence="2" id="KW-1185">Reference proteome</keyword>